<accession>A0A1B7N627</accession>
<feature type="transmembrane region" description="Helical" evidence="1">
    <location>
        <begin position="21"/>
        <end position="43"/>
    </location>
</feature>
<dbReference type="EMBL" id="KV448217">
    <property type="protein sequence ID" value="OAX40300.1"/>
    <property type="molecule type" value="Genomic_DNA"/>
</dbReference>
<reference evidence="2 3" key="1">
    <citation type="submission" date="2016-06" db="EMBL/GenBank/DDBJ databases">
        <title>Comparative genomics of the ectomycorrhizal sister species Rhizopogon vinicolor and Rhizopogon vesiculosus (Basidiomycota: Boletales) reveals a divergence of the mating type B locus.</title>
        <authorList>
            <consortium name="DOE Joint Genome Institute"/>
            <person name="Mujic A.B."/>
            <person name="Kuo A."/>
            <person name="Tritt A."/>
            <person name="Lipzen A."/>
            <person name="Chen C."/>
            <person name="Johnson J."/>
            <person name="Sharma A."/>
            <person name="Barry K."/>
            <person name="Grigoriev I.V."/>
            <person name="Spatafora J.W."/>
        </authorList>
    </citation>
    <scope>NUCLEOTIDE SEQUENCE [LARGE SCALE GENOMIC DNA]</scope>
    <source>
        <strain evidence="2 3">AM-OR11-026</strain>
    </source>
</reference>
<gene>
    <name evidence="2" type="ORF">K503DRAFT_855434</name>
</gene>
<dbReference type="Proteomes" id="UP000092154">
    <property type="component" value="Unassembled WGS sequence"/>
</dbReference>
<keyword evidence="3" id="KW-1185">Reference proteome</keyword>
<dbReference type="InParanoid" id="A0A1B7N627"/>
<evidence type="ECO:0000313" key="2">
    <source>
        <dbReference type="EMBL" id="OAX40300.1"/>
    </source>
</evidence>
<organism evidence="2 3">
    <name type="scientific">Rhizopogon vinicolor AM-OR11-026</name>
    <dbReference type="NCBI Taxonomy" id="1314800"/>
    <lineage>
        <taxon>Eukaryota</taxon>
        <taxon>Fungi</taxon>
        <taxon>Dikarya</taxon>
        <taxon>Basidiomycota</taxon>
        <taxon>Agaricomycotina</taxon>
        <taxon>Agaricomycetes</taxon>
        <taxon>Agaricomycetidae</taxon>
        <taxon>Boletales</taxon>
        <taxon>Suillineae</taxon>
        <taxon>Rhizopogonaceae</taxon>
        <taxon>Rhizopogon</taxon>
    </lineage>
</organism>
<feature type="transmembrane region" description="Helical" evidence="1">
    <location>
        <begin position="73"/>
        <end position="97"/>
    </location>
</feature>
<dbReference type="AlphaFoldDB" id="A0A1B7N627"/>
<proteinExistence type="predicted"/>
<name>A0A1B7N627_9AGAM</name>
<keyword evidence="1" id="KW-0472">Membrane</keyword>
<keyword evidence="1" id="KW-1133">Transmembrane helix</keyword>
<keyword evidence="1" id="KW-0812">Transmembrane</keyword>
<evidence type="ECO:0000313" key="3">
    <source>
        <dbReference type="Proteomes" id="UP000092154"/>
    </source>
</evidence>
<sequence>MPSEHDLIFVEDDSFPPWTDILRGFVMGGMLVAGFIGIESWVIDVVASTTTTIPSEHGFIYIEDDLFSSWTDILRVFVLSGMLNAVFIGTMVVLFIMGGLEMGSVRQSIVLGGVFLFRGDTPGPGTVRNFRILKLPVASLTTTSRTATSLEIVFPRRG</sequence>
<dbReference type="OrthoDB" id="10474540at2759"/>
<evidence type="ECO:0000256" key="1">
    <source>
        <dbReference type="SAM" id="Phobius"/>
    </source>
</evidence>
<protein>
    <submittedName>
        <fullName evidence="2">Uncharacterized protein</fullName>
    </submittedName>
</protein>